<dbReference type="PANTHER" id="PTHR48079:SF6">
    <property type="entry name" value="NAD(P)-BINDING DOMAIN-CONTAINING PROTEIN-RELATED"/>
    <property type="match status" value="1"/>
</dbReference>
<evidence type="ECO:0000313" key="2">
    <source>
        <dbReference type="EMBL" id="PWR22833.1"/>
    </source>
</evidence>
<dbReference type="GO" id="GO:0005737">
    <property type="term" value="C:cytoplasm"/>
    <property type="evidence" value="ECO:0007669"/>
    <property type="project" value="TreeGrafter"/>
</dbReference>
<dbReference type="OrthoDB" id="9801785at2"/>
<dbReference type="Proteomes" id="UP000245461">
    <property type="component" value="Unassembled WGS sequence"/>
</dbReference>
<gene>
    <name evidence="2" type="ORF">DKG74_10430</name>
</gene>
<comment type="caution">
    <text evidence="2">The sequence shown here is derived from an EMBL/GenBank/DDBJ whole genome shotgun (WGS) entry which is preliminary data.</text>
</comment>
<accession>A0A317EBX0</accession>
<dbReference type="InterPro" id="IPR051783">
    <property type="entry name" value="NAD(P)-dependent_oxidoreduct"/>
</dbReference>
<dbReference type="PANTHER" id="PTHR48079">
    <property type="entry name" value="PROTEIN YEEZ"/>
    <property type="match status" value="1"/>
</dbReference>
<dbReference type="CDD" id="cd05228">
    <property type="entry name" value="AR_FR_like_1_SDR_e"/>
    <property type="match status" value="1"/>
</dbReference>
<protein>
    <submittedName>
        <fullName evidence="2">Oxidoreductase</fullName>
    </submittedName>
</protein>
<keyword evidence="3" id="KW-1185">Reference proteome</keyword>
<proteinExistence type="predicted"/>
<reference evidence="2 3" key="1">
    <citation type="submission" date="2018-05" db="EMBL/GenBank/DDBJ databases">
        <title>Zavarzinia sp. HR-AS.</title>
        <authorList>
            <person name="Lee Y."/>
            <person name="Jeon C.O."/>
        </authorList>
    </citation>
    <scope>NUCLEOTIDE SEQUENCE [LARGE SCALE GENOMIC DNA]</scope>
    <source>
        <strain evidence="2 3">HR-AS</strain>
    </source>
</reference>
<feature type="domain" description="NAD-dependent epimerase/dehydratase" evidence="1">
    <location>
        <begin position="5"/>
        <end position="227"/>
    </location>
</feature>
<evidence type="ECO:0000313" key="3">
    <source>
        <dbReference type="Proteomes" id="UP000245461"/>
    </source>
</evidence>
<dbReference type="Gene3D" id="3.40.50.720">
    <property type="entry name" value="NAD(P)-binding Rossmann-like Domain"/>
    <property type="match status" value="1"/>
</dbReference>
<dbReference type="RefSeq" id="WP_109905442.1">
    <property type="nucleotide sequence ID" value="NZ_QGLE01000005.1"/>
</dbReference>
<dbReference type="InterPro" id="IPR001509">
    <property type="entry name" value="Epimerase_deHydtase"/>
</dbReference>
<name>A0A317EBX0_9PROT</name>
<sequence length="329" mass="35324">MPQAFVTGATGFVGINLVDELIARNWQVTCLVRRGSNTSLLSRRPVGLATGSITDINSLREAMPPAVDVVFHVAGDTNLWSRNNARQTANNVDGTRNMCDVALEKGARRFVHTSTISAWGLIDGPITEDTPQQGGASWINYQRSKYLAEQEVKQAIARGLDAVILNPGAIVGAQDSHTWARLFLMVAEDELPGIPPGGVSFTHVREVVKAHIAAAEKGATGANYVLGGTDATMRDFVAEIARRLGKSRVPPVVPLAVLKVMGRLYALKGLLTGREPPVTPEAAAMAAKSNPCPSLKAQRELGYRPVPLADMVADCADWLIAQGYIERPR</sequence>
<organism evidence="2 3">
    <name type="scientific">Zavarzinia aquatilis</name>
    <dbReference type="NCBI Taxonomy" id="2211142"/>
    <lineage>
        <taxon>Bacteria</taxon>
        <taxon>Pseudomonadati</taxon>
        <taxon>Pseudomonadota</taxon>
        <taxon>Alphaproteobacteria</taxon>
        <taxon>Rhodospirillales</taxon>
        <taxon>Zavarziniaceae</taxon>
        <taxon>Zavarzinia</taxon>
    </lineage>
</organism>
<dbReference type="SUPFAM" id="SSF51735">
    <property type="entry name" value="NAD(P)-binding Rossmann-fold domains"/>
    <property type="match status" value="1"/>
</dbReference>
<dbReference type="AlphaFoldDB" id="A0A317EBX0"/>
<dbReference type="Pfam" id="PF01370">
    <property type="entry name" value="Epimerase"/>
    <property type="match status" value="1"/>
</dbReference>
<dbReference type="EMBL" id="QGLE01000005">
    <property type="protein sequence ID" value="PWR22833.1"/>
    <property type="molecule type" value="Genomic_DNA"/>
</dbReference>
<dbReference type="InterPro" id="IPR036291">
    <property type="entry name" value="NAD(P)-bd_dom_sf"/>
</dbReference>
<evidence type="ECO:0000259" key="1">
    <source>
        <dbReference type="Pfam" id="PF01370"/>
    </source>
</evidence>
<dbReference type="GO" id="GO:0004029">
    <property type="term" value="F:aldehyde dehydrogenase (NAD+) activity"/>
    <property type="evidence" value="ECO:0007669"/>
    <property type="project" value="TreeGrafter"/>
</dbReference>